<dbReference type="OrthoDB" id="5841669at2759"/>
<evidence type="ECO:0000256" key="4">
    <source>
        <dbReference type="ARBA" id="ARBA00022729"/>
    </source>
</evidence>
<dbReference type="AlphaFoldDB" id="G0MJC5"/>
<gene>
    <name evidence="7" type="ORF">CAEBREN_09748</name>
</gene>
<reference evidence="8" key="1">
    <citation type="submission" date="2011-07" db="EMBL/GenBank/DDBJ databases">
        <authorList>
            <consortium name="Caenorhabditis brenneri Sequencing and Analysis Consortium"/>
            <person name="Wilson R.K."/>
        </authorList>
    </citation>
    <scope>NUCLEOTIDE SEQUENCE [LARGE SCALE GENOMIC DNA]</scope>
    <source>
        <strain evidence="8">PB2801</strain>
    </source>
</reference>
<evidence type="ECO:0000256" key="2">
    <source>
        <dbReference type="ARBA" id="ARBA00009034"/>
    </source>
</evidence>
<dbReference type="InterPro" id="IPR003235">
    <property type="entry name" value="Nem_insulin-like_b-type"/>
</dbReference>
<evidence type="ECO:0000256" key="6">
    <source>
        <dbReference type="SAM" id="SignalP"/>
    </source>
</evidence>
<dbReference type="GO" id="GO:0005576">
    <property type="term" value="C:extracellular region"/>
    <property type="evidence" value="ECO:0007669"/>
    <property type="project" value="UniProtKB-SubCell"/>
</dbReference>
<dbReference type="EMBL" id="GL379797">
    <property type="protein sequence ID" value="EGT32412.1"/>
    <property type="molecule type" value="Genomic_DNA"/>
</dbReference>
<keyword evidence="5" id="KW-1015">Disulfide bond</keyword>
<evidence type="ECO:0000256" key="5">
    <source>
        <dbReference type="ARBA" id="ARBA00023157"/>
    </source>
</evidence>
<dbReference type="PANTHER" id="PTHR33893:SF14">
    <property type="entry name" value="INSULIN RELATED"/>
    <property type="match status" value="1"/>
</dbReference>
<keyword evidence="4 6" id="KW-0732">Signal</keyword>
<evidence type="ECO:0000256" key="3">
    <source>
        <dbReference type="ARBA" id="ARBA00022525"/>
    </source>
</evidence>
<organism evidence="8">
    <name type="scientific">Caenorhabditis brenneri</name>
    <name type="common">Nematode worm</name>
    <dbReference type="NCBI Taxonomy" id="135651"/>
    <lineage>
        <taxon>Eukaryota</taxon>
        <taxon>Metazoa</taxon>
        <taxon>Ecdysozoa</taxon>
        <taxon>Nematoda</taxon>
        <taxon>Chromadorea</taxon>
        <taxon>Rhabditida</taxon>
        <taxon>Rhabditina</taxon>
        <taxon>Rhabditomorpha</taxon>
        <taxon>Rhabditoidea</taxon>
        <taxon>Rhabditidae</taxon>
        <taxon>Peloderinae</taxon>
        <taxon>Caenorhabditis</taxon>
    </lineage>
</organism>
<dbReference type="InterPro" id="IPR036438">
    <property type="entry name" value="Insulin-like_sf"/>
</dbReference>
<dbReference type="PANTHER" id="PTHR33893">
    <property type="entry name" value="INSULIN RELATED-RELATED-RELATED"/>
    <property type="match status" value="1"/>
</dbReference>
<protein>
    <submittedName>
        <fullName evidence="7">Uncharacterized protein</fullName>
    </submittedName>
</protein>
<evidence type="ECO:0000256" key="1">
    <source>
        <dbReference type="ARBA" id="ARBA00004613"/>
    </source>
</evidence>
<feature type="chain" id="PRO_5003403333" evidence="6">
    <location>
        <begin position="19"/>
        <end position="80"/>
    </location>
</feature>
<dbReference type="InterPro" id="IPR052335">
    <property type="entry name" value="Insulin-like_regulatory"/>
</dbReference>
<feature type="signal peptide" evidence="6">
    <location>
        <begin position="1"/>
        <end position="18"/>
    </location>
</feature>
<name>G0MJC5_CAEBE</name>
<evidence type="ECO:0000313" key="7">
    <source>
        <dbReference type="EMBL" id="EGT32412.1"/>
    </source>
</evidence>
<dbReference type="HOGENOM" id="CLU_199259_1_0_1"/>
<dbReference type="OMA" id="SELCCPT"/>
<keyword evidence="3" id="KW-0964">Secreted</keyword>
<comment type="subcellular location">
    <subcellularLocation>
        <location evidence="1">Secreted</location>
    </subcellularLocation>
</comment>
<comment type="similarity">
    <text evidence="2">Belongs to the insulin family.</text>
</comment>
<dbReference type="Proteomes" id="UP000008068">
    <property type="component" value="Unassembled WGS sequence"/>
</dbReference>
<dbReference type="InParanoid" id="G0MJC5"/>
<dbReference type="Pfam" id="PF03488">
    <property type="entry name" value="Ins_beta"/>
    <property type="match status" value="1"/>
</dbReference>
<accession>G0MJC5</accession>
<dbReference type="GO" id="GO:0005179">
    <property type="term" value="F:hormone activity"/>
    <property type="evidence" value="ECO:0007669"/>
    <property type="project" value="InterPro"/>
</dbReference>
<evidence type="ECO:0000313" key="8">
    <source>
        <dbReference type="Proteomes" id="UP000008068"/>
    </source>
</evidence>
<sequence length="80" mass="8489">MSRVVVLVLLLVLGTLMATSTTNVRKPNELVRSCGTPLLQRVLSICGGPCFGDGELSLVHLGCYTGVTDAQLEVLCCPQQ</sequence>
<dbReference type="SUPFAM" id="SSF56994">
    <property type="entry name" value="Insulin-like"/>
    <property type="match status" value="1"/>
</dbReference>
<dbReference type="Gene3D" id="1.10.100.10">
    <property type="entry name" value="Insulin-like"/>
    <property type="match status" value="1"/>
</dbReference>
<dbReference type="eggNOG" id="ENOG502TJ7V">
    <property type="taxonomic scope" value="Eukaryota"/>
</dbReference>
<keyword evidence="8" id="KW-1185">Reference proteome</keyword>
<proteinExistence type="inferred from homology"/>